<gene>
    <name evidence="1" type="ORF">GCM10023198_51720</name>
</gene>
<name>A0ABP8Y4Y7_9MICO</name>
<comment type="caution">
    <text evidence="1">The sequence shown here is derived from an EMBL/GenBank/DDBJ whole genome shotgun (WGS) entry which is preliminary data.</text>
</comment>
<evidence type="ECO:0000313" key="1">
    <source>
        <dbReference type="EMBL" id="GAA4721212.1"/>
    </source>
</evidence>
<evidence type="ECO:0000313" key="2">
    <source>
        <dbReference type="Proteomes" id="UP001500843"/>
    </source>
</evidence>
<organism evidence="1 2">
    <name type="scientific">Promicromonospora umidemergens</name>
    <dbReference type="NCBI Taxonomy" id="629679"/>
    <lineage>
        <taxon>Bacteria</taxon>
        <taxon>Bacillati</taxon>
        <taxon>Actinomycetota</taxon>
        <taxon>Actinomycetes</taxon>
        <taxon>Micrococcales</taxon>
        <taxon>Promicromonosporaceae</taxon>
        <taxon>Promicromonospora</taxon>
    </lineage>
</organism>
<proteinExistence type="predicted"/>
<evidence type="ECO:0008006" key="3">
    <source>
        <dbReference type="Google" id="ProtNLM"/>
    </source>
</evidence>
<accession>A0ABP8Y4Y7</accession>
<dbReference type="Gene3D" id="1.10.287.1080">
    <property type="entry name" value="MazG-like"/>
    <property type="match status" value="1"/>
</dbReference>
<dbReference type="CDD" id="cd11538">
    <property type="entry name" value="NTP-PPase_u1"/>
    <property type="match status" value="1"/>
</dbReference>
<protein>
    <recommendedName>
        <fullName evidence="3">NTP pyrophosphatase (Non-canonical NTP hydrolase)</fullName>
    </recommendedName>
</protein>
<dbReference type="Proteomes" id="UP001500843">
    <property type="component" value="Unassembled WGS sequence"/>
</dbReference>
<dbReference type="EMBL" id="BAABHM010000035">
    <property type="protein sequence ID" value="GAA4721212.1"/>
    <property type="molecule type" value="Genomic_DNA"/>
</dbReference>
<sequence>MDVLFADRRPDAQVGCGSTSAVVAVGWVSCGWVSSVDAQLAARRAGTRPPDAPRSCAARGPGERLGCGTLGGVDLKNLSDEVEIISRVYARVHGVERTDDWLVLKLHEEVGELTQAFLNLTGRSRDRGLSDDETRDAFRGEVADALAQLLLVARRFDVDLPEELERKWFRWRHLVQPEDIAGIGDVGGSV</sequence>
<reference evidence="2" key="1">
    <citation type="journal article" date="2019" name="Int. J. Syst. Evol. Microbiol.">
        <title>The Global Catalogue of Microorganisms (GCM) 10K type strain sequencing project: providing services to taxonomists for standard genome sequencing and annotation.</title>
        <authorList>
            <consortium name="The Broad Institute Genomics Platform"/>
            <consortium name="The Broad Institute Genome Sequencing Center for Infectious Disease"/>
            <person name="Wu L."/>
            <person name="Ma J."/>
        </authorList>
    </citation>
    <scope>NUCLEOTIDE SEQUENCE [LARGE SCALE GENOMIC DNA]</scope>
    <source>
        <strain evidence="2">JCM 17975</strain>
    </source>
</reference>
<dbReference type="SUPFAM" id="SSF101386">
    <property type="entry name" value="all-alpha NTP pyrophosphatases"/>
    <property type="match status" value="1"/>
</dbReference>
<keyword evidence="2" id="KW-1185">Reference proteome</keyword>